<dbReference type="FunFam" id="1.20.1270.10:FF:000002">
    <property type="entry name" value="Heat shock 70 kDa protein 4"/>
    <property type="match status" value="1"/>
</dbReference>
<sequence>MAGRVPGQTCCHVGLCGAVLLLALFVVQSGGVAVMSVDLGSEWMKVAIVKPGVPMEIALNKESKRKTPVVVSIRNGEREFENDALTVAVKYPKQAYRYIHHVLGQKYDSPQVARFQQQFPHHELVKDEERGTVLFKHDEETLFSPEEVLGMVLNRSREIAEHFAEEPIRHIVITVPAYFNQAERRAVMRAAELVDLTVLQLMNDNSAVALHYGVFRRKEFNATMQHIMFYDMGATGTTATIVGYQVVKTKEKGITDTHPQLVIKGVGHDRYLGGLEMELRLRDHLADVFSKEKKASVDIRKSPRAMAKMLKEAKRVKKVLSANSDHQAQIEGVHEDIDFRTKVTRVELEEMCADLFDRVAGPVRMALKSADMTMGEIDQVIIFGGGTRVPKVQEALLKAVKKSELGKSVNADEAAAMGAVYQAAYLSKAYRVKKFVIKDAALYPIEVDFSRPIKNEDGSEGVKVVRRTLFNRMNPFPQKKVMTFNKHTTDFEFHVNYGDLSFLPEEEIKTFPSMNLTTIKLAGVGAALEKHAEEPNTEFKGVKAHFRMDESGILNLDKVESVFEKQEEGAEGSEDAEESTLAKLGSTISNFFTGGSEQKEDGEVGTGEETDGQEAPEGTPDQTPEKEAEEKPEEKPEESPPGEDKTGDKEEKQQEPSTEEEQKTEKTQDSSDSDSEQPSEESPLDSSKEEEKKETQPKNATEEGEAAKNATKKEPEKKVAKASTVKEDIGVTTTVLDLNDPSTASLEASVEKLKVLMERDLARALKAKALNTLESYIVDMQDKLYQEEYEACAVEEERDQIRARLSEMSDWLYEDESESATPAVFKEKLQELKKLCKPVNDRVKENRNRPKALAGLKDTLNHSTVFLKTLQNISEDAFTQVEKDTLATLINDTKAWKSSMVKQQKGKACHEEAVFTSKEVEEKDKDLQREVAYLLNKLKNYRPPVKKPEKSANKTASNETASGNKTKDENLKAENDTVTSEDTVKDADPTNEPVETQEAAPDTDKDESSNEGEGDGPGSDSEDGDGTEGGDTEGGGTQDGETDGGDRQGDESEELQLEAAPTESKEEKQSEDPHSRQETNDEL</sequence>
<feature type="region of interest" description="Disordered" evidence="9">
    <location>
        <begin position="942"/>
        <end position="1083"/>
    </location>
</feature>
<keyword evidence="7" id="KW-0143">Chaperone</keyword>
<keyword evidence="6" id="KW-0067">ATP-binding</keyword>
<dbReference type="Proteomes" id="UP000515135">
    <property type="component" value="Unplaced"/>
</dbReference>
<accession>A0A6P4Z0X9</accession>
<proteinExistence type="inferred from homology"/>
<keyword evidence="5" id="KW-0256">Endoplasmic reticulum</keyword>
<feature type="compositionally biased region" description="Polar residues" evidence="9">
    <location>
        <begin position="953"/>
        <end position="964"/>
    </location>
</feature>
<feature type="signal peptide" evidence="10">
    <location>
        <begin position="1"/>
        <end position="29"/>
    </location>
</feature>
<keyword evidence="3 10" id="KW-0732">Signal</keyword>
<dbReference type="Gene3D" id="2.60.34.10">
    <property type="entry name" value="Substrate Binding Domain Of DNAk, Chain A, domain 1"/>
    <property type="match status" value="1"/>
</dbReference>
<feature type="compositionally biased region" description="Basic and acidic residues" evidence="9">
    <location>
        <begin position="965"/>
        <end position="975"/>
    </location>
</feature>
<dbReference type="FunFam" id="3.90.640.10:FF:000012">
    <property type="entry name" value="Hypoxia up-regulated protein 1"/>
    <property type="match status" value="1"/>
</dbReference>
<dbReference type="GO" id="GO:1903298">
    <property type="term" value="P:negative regulation of hypoxia-induced intrinsic apoptotic signaling pathway"/>
    <property type="evidence" value="ECO:0007669"/>
    <property type="project" value="TreeGrafter"/>
</dbReference>
<evidence type="ECO:0000313" key="11">
    <source>
        <dbReference type="Proteomes" id="UP000515135"/>
    </source>
</evidence>
<evidence type="ECO:0000256" key="3">
    <source>
        <dbReference type="ARBA" id="ARBA00022729"/>
    </source>
</evidence>
<dbReference type="AlphaFoldDB" id="A0A6P4Z0X9"/>
<evidence type="ECO:0000256" key="2">
    <source>
        <dbReference type="ARBA" id="ARBA00007381"/>
    </source>
</evidence>
<dbReference type="SUPFAM" id="SSF100934">
    <property type="entry name" value="Heat shock protein 70kD (HSP70), C-terminal subdomain"/>
    <property type="match status" value="1"/>
</dbReference>
<evidence type="ECO:0000256" key="1">
    <source>
        <dbReference type="ARBA" id="ARBA00004319"/>
    </source>
</evidence>
<evidence type="ECO:0000256" key="8">
    <source>
        <dbReference type="ARBA" id="ARBA00040503"/>
    </source>
</evidence>
<keyword evidence="4" id="KW-0547">Nucleotide-binding</keyword>
<feature type="compositionally biased region" description="Basic and acidic residues" evidence="9">
    <location>
        <begin position="711"/>
        <end position="726"/>
    </location>
</feature>
<dbReference type="PRINTS" id="PR00301">
    <property type="entry name" value="HEATSHOCK70"/>
</dbReference>
<evidence type="ECO:0000256" key="7">
    <source>
        <dbReference type="ARBA" id="ARBA00023186"/>
    </source>
</evidence>
<dbReference type="RefSeq" id="XP_019623231.1">
    <property type="nucleotide sequence ID" value="XM_019767672.1"/>
</dbReference>
<dbReference type="InterPro" id="IPR029048">
    <property type="entry name" value="HSP70_C_sf"/>
</dbReference>
<dbReference type="OrthoDB" id="10262720at2759"/>
<feature type="region of interest" description="Disordered" evidence="9">
    <location>
        <begin position="588"/>
        <end position="726"/>
    </location>
</feature>
<dbReference type="GeneID" id="109469218"/>
<dbReference type="GO" id="GO:0005788">
    <property type="term" value="C:endoplasmic reticulum lumen"/>
    <property type="evidence" value="ECO:0007669"/>
    <property type="project" value="UniProtKB-SubCell"/>
</dbReference>
<dbReference type="PANTHER" id="PTHR45639:SF3">
    <property type="entry name" value="HYPOXIA UP-REGULATED PROTEIN 1"/>
    <property type="match status" value="1"/>
</dbReference>
<evidence type="ECO:0000256" key="4">
    <source>
        <dbReference type="ARBA" id="ARBA00022741"/>
    </source>
</evidence>
<feature type="compositionally biased region" description="Acidic residues" evidence="9">
    <location>
        <begin position="1009"/>
        <end position="1031"/>
    </location>
</feature>
<dbReference type="Gene3D" id="1.20.1270.10">
    <property type="match status" value="1"/>
</dbReference>
<evidence type="ECO:0000256" key="6">
    <source>
        <dbReference type="ARBA" id="ARBA00022840"/>
    </source>
</evidence>
<feature type="compositionally biased region" description="Basic and acidic residues" evidence="9">
    <location>
        <begin position="686"/>
        <end position="696"/>
    </location>
</feature>
<comment type="subcellular location">
    <subcellularLocation>
        <location evidence="1">Endoplasmic reticulum lumen</location>
    </subcellularLocation>
</comment>
<dbReference type="GO" id="GO:0140662">
    <property type="term" value="F:ATP-dependent protein folding chaperone"/>
    <property type="evidence" value="ECO:0007669"/>
    <property type="project" value="InterPro"/>
</dbReference>
<feature type="compositionally biased region" description="Basic and acidic residues" evidence="9">
    <location>
        <begin position="623"/>
        <end position="669"/>
    </location>
</feature>
<gene>
    <name evidence="12" type="primary">LOC109469218</name>
</gene>
<dbReference type="Gene3D" id="3.30.30.30">
    <property type="match status" value="1"/>
</dbReference>
<dbReference type="InterPro" id="IPR043129">
    <property type="entry name" value="ATPase_NBD"/>
</dbReference>
<dbReference type="PROSITE" id="PS01036">
    <property type="entry name" value="HSP70_3"/>
    <property type="match status" value="1"/>
</dbReference>
<dbReference type="Gene3D" id="3.30.420.40">
    <property type="match status" value="2"/>
</dbReference>
<reference evidence="12" key="1">
    <citation type="submission" date="2025-08" db="UniProtKB">
        <authorList>
            <consortium name="RefSeq"/>
        </authorList>
    </citation>
    <scope>IDENTIFICATION</scope>
    <source>
        <tissue evidence="12">Gonad</tissue>
    </source>
</reference>
<dbReference type="FunFam" id="2.60.34.10:FF:000009">
    <property type="entry name" value="Hypoxia up-regulated protein 1"/>
    <property type="match status" value="1"/>
</dbReference>
<evidence type="ECO:0000313" key="12">
    <source>
        <dbReference type="RefSeq" id="XP_019623231.1"/>
    </source>
</evidence>
<dbReference type="GO" id="GO:0030968">
    <property type="term" value="P:endoplasmic reticulum unfolded protein response"/>
    <property type="evidence" value="ECO:0007669"/>
    <property type="project" value="TreeGrafter"/>
</dbReference>
<feature type="compositionally biased region" description="Basic and acidic residues" evidence="9">
    <location>
        <begin position="1063"/>
        <end position="1083"/>
    </location>
</feature>
<feature type="chain" id="PRO_5028327483" description="Hypoxia up-regulated protein 1" evidence="10">
    <location>
        <begin position="30"/>
        <end position="1083"/>
    </location>
</feature>
<evidence type="ECO:0000256" key="9">
    <source>
        <dbReference type="SAM" id="MobiDB-lite"/>
    </source>
</evidence>
<dbReference type="InterPro" id="IPR018181">
    <property type="entry name" value="Heat_shock_70_CS"/>
</dbReference>
<dbReference type="InterPro" id="IPR029047">
    <property type="entry name" value="HSP70_peptide-bd_sf"/>
</dbReference>
<evidence type="ECO:0000256" key="10">
    <source>
        <dbReference type="SAM" id="SignalP"/>
    </source>
</evidence>
<protein>
    <recommendedName>
        <fullName evidence="8">Hypoxia up-regulated protein 1</fullName>
    </recommendedName>
</protein>
<name>A0A6P4Z0X9_BRABE</name>
<dbReference type="FunFam" id="3.30.30.30:FF:000004">
    <property type="entry name" value="hypoxia up-regulated protein 1"/>
    <property type="match status" value="1"/>
</dbReference>
<dbReference type="SUPFAM" id="SSF53067">
    <property type="entry name" value="Actin-like ATPase domain"/>
    <property type="match status" value="2"/>
</dbReference>
<dbReference type="PANTHER" id="PTHR45639">
    <property type="entry name" value="HSC70CB, ISOFORM G-RELATED"/>
    <property type="match status" value="1"/>
</dbReference>
<dbReference type="Pfam" id="PF00012">
    <property type="entry name" value="HSP70"/>
    <property type="match status" value="1"/>
</dbReference>
<dbReference type="CDD" id="cd10230">
    <property type="entry name" value="ASKHA_NBD_HSP70_HYOU1"/>
    <property type="match status" value="1"/>
</dbReference>
<dbReference type="GO" id="GO:0005524">
    <property type="term" value="F:ATP binding"/>
    <property type="evidence" value="ECO:0007669"/>
    <property type="project" value="UniProtKB-KW"/>
</dbReference>
<keyword evidence="11" id="KW-1185">Reference proteome</keyword>
<evidence type="ECO:0000256" key="5">
    <source>
        <dbReference type="ARBA" id="ARBA00022824"/>
    </source>
</evidence>
<feature type="compositionally biased region" description="Acidic residues" evidence="9">
    <location>
        <begin position="671"/>
        <end position="683"/>
    </location>
</feature>
<dbReference type="GO" id="GO:0034663">
    <property type="term" value="C:endoplasmic reticulum chaperone complex"/>
    <property type="evidence" value="ECO:0007669"/>
    <property type="project" value="TreeGrafter"/>
</dbReference>
<dbReference type="Gene3D" id="3.90.640.10">
    <property type="entry name" value="Actin, Chain A, domain 4"/>
    <property type="match status" value="1"/>
</dbReference>
<dbReference type="InterPro" id="IPR013126">
    <property type="entry name" value="Hsp_70_fam"/>
</dbReference>
<comment type="similarity">
    <text evidence="2">Belongs to the heat shock protein 70 family.</text>
</comment>
<organism evidence="11 12">
    <name type="scientific">Branchiostoma belcheri</name>
    <name type="common">Amphioxus</name>
    <dbReference type="NCBI Taxonomy" id="7741"/>
    <lineage>
        <taxon>Eukaryota</taxon>
        <taxon>Metazoa</taxon>
        <taxon>Chordata</taxon>
        <taxon>Cephalochordata</taxon>
        <taxon>Leptocardii</taxon>
        <taxon>Amphioxiformes</taxon>
        <taxon>Branchiostomatidae</taxon>
        <taxon>Branchiostoma</taxon>
    </lineage>
</organism>